<dbReference type="PANTHER" id="PTHR40455">
    <property type="entry name" value="ANTITOXIN HIGA"/>
    <property type="match status" value="1"/>
</dbReference>
<name>A0A521G5A7_9BACT</name>
<sequence>MDMKPIRSEAEYQQALAEIERLFAAEADTADGDQLNMLTILVEAYEKGRYDLPKPDPVEAILYQMESRGLSRKDLEPFIGTRARVAEIINRQRSLSLPMIQKLHTGLGIAADVLIQPYKVAAAKAKKLPRPAAAASR</sequence>
<keyword evidence="3" id="KW-1185">Reference proteome</keyword>
<dbReference type="PROSITE" id="PS50943">
    <property type="entry name" value="HTH_CROC1"/>
    <property type="match status" value="1"/>
</dbReference>
<evidence type="ECO:0000313" key="3">
    <source>
        <dbReference type="Proteomes" id="UP000316238"/>
    </source>
</evidence>
<reference evidence="2" key="1">
    <citation type="submission" date="2017-07" db="EMBL/GenBank/DDBJ databases">
        <title>The cable genome - Insights into the physiology and evolution of filamentous bacteria capable of sulfide oxidation via long distance electron transfer.</title>
        <authorList>
            <person name="Thorup C."/>
            <person name="Bjerg J.T."/>
            <person name="Schreiber L."/>
            <person name="Nielsen L.P."/>
            <person name="Kjeldsen K.U."/>
            <person name="Boesen T."/>
            <person name="Boggild A."/>
            <person name="Meysman F."/>
            <person name="Geelhoed J."/>
            <person name="Schramm A."/>
        </authorList>
    </citation>
    <scope>NUCLEOTIDE SEQUENCE [LARGE SCALE GENOMIC DNA]</scope>
    <source>
        <strain evidence="2">GS</strain>
    </source>
</reference>
<dbReference type="GO" id="GO:0006355">
    <property type="term" value="P:regulation of DNA-templated transcription"/>
    <property type="evidence" value="ECO:0007669"/>
    <property type="project" value="InterPro"/>
</dbReference>
<dbReference type="GO" id="GO:0001046">
    <property type="term" value="F:core promoter sequence-specific DNA binding"/>
    <property type="evidence" value="ECO:0007669"/>
    <property type="project" value="TreeGrafter"/>
</dbReference>
<protein>
    <submittedName>
        <fullName evidence="2">HTH-type transcriptional regulator</fullName>
    </submittedName>
</protein>
<feature type="domain" description="HTH cro/C1-type" evidence="1">
    <location>
        <begin position="61"/>
        <end position="114"/>
    </location>
</feature>
<dbReference type="AlphaFoldDB" id="A0A521G5A7"/>
<accession>A0A521G5A7</accession>
<dbReference type="Proteomes" id="UP000316238">
    <property type="component" value="Unassembled WGS sequence"/>
</dbReference>
<gene>
    <name evidence="2" type="ORF">CDV28_101105</name>
</gene>
<comment type="caution">
    <text evidence="2">The sequence shown here is derived from an EMBL/GenBank/DDBJ whole genome shotgun (WGS) entry which is preliminary data.</text>
</comment>
<dbReference type="InterPro" id="IPR039060">
    <property type="entry name" value="Antitox_HigA"/>
</dbReference>
<dbReference type="EMBL" id="NQJD01000001">
    <property type="protein sequence ID" value="TAA76206.1"/>
    <property type="molecule type" value="Genomic_DNA"/>
</dbReference>
<evidence type="ECO:0000259" key="1">
    <source>
        <dbReference type="PROSITE" id="PS50943"/>
    </source>
</evidence>
<proteinExistence type="predicted"/>
<dbReference type="InterPro" id="IPR001387">
    <property type="entry name" value="Cro/C1-type_HTH"/>
</dbReference>
<organism evidence="2 3">
    <name type="scientific">Candidatus Electronema aureum</name>
    <dbReference type="NCBI Taxonomy" id="2005002"/>
    <lineage>
        <taxon>Bacteria</taxon>
        <taxon>Pseudomonadati</taxon>
        <taxon>Thermodesulfobacteriota</taxon>
        <taxon>Desulfobulbia</taxon>
        <taxon>Desulfobulbales</taxon>
        <taxon>Desulfobulbaceae</taxon>
        <taxon>Candidatus Electronema</taxon>
    </lineage>
</organism>
<dbReference type="PANTHER" id="PTHR40455:SF1">
    <property type="entry name" value="ANTITOXIN HIGA"/>
    <property type="match status" value="1"/>
</dbReference>
<evidence type="ECO:0000313" key="2">
    <source>
        <dbReference type="EMBL" id="TAA76206.1"/>
    </source>
</evidence>